<name>A0A0D3J2E8_EMIH1</name>
<dbReference type="HOGENOM" id="CLU_046619_1_0_1"/>
<dbReference type="Proteomes" id="UP000013827">
    <property type="component" value="Unassembled WGS sequence"/>
</dbReference>
<dbReference type="PaxDb" id="2903-EOD17683"/>
<reference evidence="3" key="1">
    <citation type="journal article" date="2013" name="Nature">
        <title>Pan genome of the phytoplankton Emiliania underpins its global distribution.</title>
        <authorList>
            <person name="Read B.A."/>
            <person name="Kegel J."/>
            <person name="Klute M.J."/>
            <person name="Kuo A."/>
            <person name="Lefebvre S.C."/>
            <person name="Maumus F."/>
            <person name="Mayer C."/>
            <person name="Miller J."/>
            <person name="Monier A."/>
            <person name="Salamov A."/>
            <person name="Young J."/>
            <person name="Aguilar M."/>
            <person name="Claverie J.M."/>
            <person name="Frickenhaus S."/>
            <person name="Gonzalez K."/>
            <person name="Herman E.K."/>
            <person name="Lin Y.C."/>
            <person name="Napier J."/>
            <person name="Ogata H."/>
            <person name="Sarno A.F."/>
            <person name="Shmutz J."/>
            <person name="Schroeder D."/>
            <person name="de Vargas C."/>
            <person name="Verret F."/>
            <person name="von Dassow P."/>
            <person name="Valentin K."/>
            <person name="Van de Peer Y."/>
            <person name="Wheeler G."/>
            <person name="Dacks J.B."/>
            <person name="Delwiche C.F."/>
            <person name="Dyhrman S.T."/>
            <person name="Glockner G."/>
            <person name="John U."/>
            <person name="Richards T."/>
            <person name="Worden A.Z."/>
            <person name="Zhang X."/>
            <person name="Grigoriev I.V."/>
            <person name="Allen A.E."/>
            <person name="Bidle K."/>
            <person name="Borodovsky M."/>
            <person name="Bowler C."/>
            <person name="Brownlee C."/>
            <person name="Cock J.M."/>
            <person name="Elias M."/>
            <person name="Gladyshev V.N."/>
            <person name="Groth M."/>
            <person name="Guda C."/>
            <person name="Hadaegh A."/>
            <person name="Iglesias-Rodriguez M.D."/>
            <person name="Jenkins J."/>
            <person name="Jones B.M."/>
            <person name="Lawson T."/>
            <person name="Leese F."/>
            <person name="Lindquist E."/>
            <person name="Lobanov A."/>
            <person name="Lomsadze A."/>
            <person name="Malik S.B."/>
            <person name="Marsh M.E."/>
            <person name="Mackinder L."/>
            <person name="Mock T."/>
            <person name="Mueller-Roeber B."/>
            <person name="Pagarete A."/>
            <person name="Parker M."/>
            <person name="Probert I."/>
            <person name="Quesneville H."/>
            <person name="Raines C."/>
            <person name="Rensing S.A."/>
            <person name="Riano-Pachon D.M."/>
            <person name="Richier S."/>
            <person name="Rokitta S."/>
            <person name="Shiraiwa Y."/>
            <person name="Soanes D.M."/>
            <person name="van der Giezen M."/>
            <person name="Wahlund T.M."/>
            <person name="Williams B."/>
            <person name="Wilson W."/>
            <person name="Wolfe G."/>
            <person name="Wurch L.L."/>
        </authorList>
    </citation>
    <scope>NUCLEOTIDE SEQUENCE</scope>
</reference>
<proteinExistence type="predicted"/>
<evidence type="ECO:0000313" key="2">
    <source>
        <dbReference type="EnsemblProtists" id="EOD17683"/>
    </source>
</evidence>
<dbReference type="GeneID" id="17263832"/>
<protein>
    <recommendedName>
        <fullName evidence="4">AP2/ERF domain-containing protein</fullName>
    </recommendedName>
</protein>
<dbReference type="eggNOG" id="ENOG502SBT9">
    <property type="taxonomic scope" value="Eukaryota"/>
</dbReference>
<feature type="region of interest" description="Disordered" evidence="1">
    <location>
        <begin position="260"/>
        <end position="363"/>
    </location>
</feature>
<dbReference type="KEGG" id="ehx:EMIHUDRAFT_118445"/>
<dbReference type="Gene3D" id="3.30.730.10">
    <property type="entry name" value="AP2/ERF domain"/>
    <property type="match status" value="1"/>
</dbReference>
<dbReference type="InterPro" id="IPR036955">
    <property type="entry name" value="AP2/ERF_dom_sf"/>
</dbReference>
<feature type="compositionally biased region" description="Pro residues" evidence="1">
    <location>
        <begin position="170"/>
        <end position="180"/>
    </location>
</feature>
<organism evidence="2 3">
    <name type="scientific">Emiliania huxleyi (strain CCMP1516)</name>
    <dbReference type="NCBI Taxonomy" id="280463"/>
    <lineage>
        <taxon>Eukaryota</taxon>
        <taxon>Haptista</taxon>
        <taxon>Haptophyta</taxon>
        <taxon>Prymnesiophyceae</taxon>
        <taxon>Isochrysidales</taxon>
        <taxon>Noelaerhabdaceae</taxon>
        <taxon>Emiliania</taxon>
    </lineage>
</organism>
<feature type="compositionally biased region" description="Acidic residues" evidence="1">
    <location>
        <begin position="266"/>
        <end position="281"/>
    </location>
</feature>
<feature type="region of interest" description="Disordered" evidence="1">
    <location>
        <begin position="163"/>
        <end position="186"/>
    </location>
</feature>
<evidence type="ECO:0000313" key="3">
    <source>
        <dbReference type="Proteomes" id="UP000013827"/>
    </source>
</evidence>
<evidence type="ECO:0008006" key="4">
    <source>
        <dbReference type="Google" id="ProtNLM"/>
    </source>
</evidence>
<dbReference type="RefSeq" id="XP_005770112.1">
    <property type="nucleotide sequence ID" value="XM_005770055.1"/>
</dbReference>
<accession>A0A0D3J2E8</accession>
<dbReference type="GO" id="GO:0003700">
    <property type="term" value="F:DNA-binding transcription factor activity"/>
    <property type="evidence" value="ECO:0007669"/>
    <property type="project" value="InterPro"/>
</dbReference>
<reference evidence="2" key="2">
    <citation type="submission" date="2024-10" db="UniProtKB">
        <authorList>
            <consortium name="EnsemblProtists"/>
        </authorList>
    </citation>
    <scope>IDENTIFICATION</scope>
</reference>
<keyword evidence="3" id="KW-1185">Reference proteome</keyword>
<dbReference type="EnsemblProtists" id="EOD17683">
    <property type="protein sequence ID" value="EOD17683"/>
    <property type="gene ID" value="EMIHUDRAFT_118445"/>
</dbReference>
<dbReference type="AlphaFoldDB" id="A0A0D3J2E8"/>
<evidence type="ECO:0000256" key="1">
    <source>
        <dbReference type="SAM" id="MobiDB-lite"/>
    </source>
</evidence>
<sequence>MAPARVSSSRATASERLVLIPAIDKRNTTGYKNVTYNRSSKKFVAKVTDGGESVHFDTAEEAATAYARSKYGRADAAKLRQPRPAPTAAGAEAVRQAEREGLTLATSSSSSSGYRGVVYCPSQHGRGKKYQLMVSVGGKQVYLGMFATAEQAALFYARREAGRDTSDLTAPPPPPPPPVPSSAAGAEVVRQAEREGLTLATSSSNTGYKGVYHCPGVRGSKKYQLQVRSGGKLAGLGYFATAEEAALFYARRQAGRLAGSGALEGAESETETEGEEEEGEEPAVHRPAAPRPSGAASKRRSPGQASAAGPSRVSQQPDPDAVFGAPPPPQVLARRPSRAALLPPPDLSLPPPPPSSLQAPPPRITFDEKVIVEAERRLWIDPCGNLGARAHAAYIALL</sequence>
<feature type="compositionally biased region" description="Pro residues" evidence="1">
    <location>
        <begin position="342"/>
        <end position="363"/>
    </location>
</feature>
<feature type="compositionally biased region" description="Low complexity" evidence="1">
    <location>
        <begin position="332"/>
        <end position="341"/>
    </location>
</feature>